<evidence type="ECO:0000259" key="3">
    <source>
        <dbReference type="Pfam" id="PF13649"/>
    </source>
</evidence>
<dbReference type="InterPro" id="IPR046623">
    <property type="entry name" value="DUF6536"/>
</dbReference>
<feature type="region of interest" description="Disordered" evidence="1">
    <location>
        <begin position="1"/>
        <end position="67"/>
    </location>
</feature>
<feature type="transmembrane region" description="Helical" evidence="2">
    <location>
        <begin position="140"/>
        <end position="159"/>
    </location>
</feature>
<dbReference type="InterPro" id="IPR029063">
    <property type="entry name" value="SAM-dependent_MTases_sf"/>
</dbReference>
<proteinExistence type="predicted"/>
<keyword evidence="6" id="KW-1185">Reference proteome</keyword>
<dbReference type="OrthoDB" id="5429634at2759"/>
<feature type="transmembrane region" description="Helical" evidence="2">
    <location>
        <begin position="635"/>
        <end position="659"/>
    </location>
</feature>
<dbReference type="EMBL" id="NAJL01000019">
    <property type="protein sequence ID" value="TKA28173.1"/>
    <property type="molecule type" value="Genomic_DNA"/>
</dbReference>
<dbReference type="SUPFAM" id="SSF53335">
    <property type="entry name" value="S-adenosyl-L-methionine-dependent methyltransferases"/>
    <property type="match status" value="1"/>
</dbReference>
<dbReference type="Proteomes" id="UP000308549">
    <property type="component" value="Unassembled WGS sequence"/>
</dbReference>
<comment type="caution">
    <text evidence="5">The sequence shown here is derived from an EMBL/GenBank/DDBJ whole genome shotgun (WGS) entry which is preliminary data.</text>
</comment>
<dbReference type="CDD" id="cd02440">
    <property type="entry name" value="AdoMet_MTases"/>
    <property type="match status" value="1"/>
</dbReference>
<dbReference type="PANTHER" id="PTHR35395:SF1">
    <property type="entry name" value="DUF6536 DOMAIN-CONTAINING PROTEIN"/>
    <property type="match status" value="1"/>
</dbReference>
<evidence type="ECO:0000313" key="6">
    <source>
        <dbReference type="Proteomes" id="UP000308549"/>
    </source>
</evidence>
<feature type="domain" description="DUF6536" evidence="4">
    <location>
        <begin position="94"/>
        <end position="245"/>
    </location>
</feature>
<dbReference type="Gene3D" id="3.40.50.150">
    <property type="entry name" value="Vaccinia Virus protein VP39"/>
    <property type="match status" value="1"/>
</dbReference>
<accession>A0A4U0TZZ2</accession>
<feature type="transmembrane region" description="Helical" evidence="2">
    <location>
        <begin position="94"/>
        <end position="120"/>
    </location>
</feature>
<dbReference type="Pfam" id="PF13649">
    <property type="entry name" value="Methyltransf_25"/>
    <property type="match status" value="1"/>
</dbReference>
<dbReference type="AlphaFoldDB" id="A0A4U0TZZ2"/>
<evidence type="ECO:0000259" key="4">
    <source>
        <dbReference type="Pfam" id="PF20163"/>
    </source>
</evidence>
<feature type="transmembrane region" description="Helical" evidence="2">
    <location>
        <begin position="412"/>
        <end position="432"/>
    </location>
</feature>
<dbReference type="PANTHER" id="PTHR35395">
    <property type="entry name" value="DUF6536 DOMAIN-CONTAINING PROTEIN"/>
    <property type="match status" value="1"/>
</dbReference>
<dbReference type="InterPro" id="IPR041698">
    <property type="entry name" value="Methyltransf_25"/>
</dbReference>
<keyword evidence="2" id="KW-0472">Membrane</keyword>
<keyword evidence="2" id="KW-1133">Transmembrane helix</keyword>
<feature type="transmembrane region" description="Helical" evidence="2">
    <location>
        <begin position="510"/>
        <end position="533"/>
    </location>
</feature>
<evidence type="ECO:0000313" key="5">
    <source>
        <dbReference type="EMBL" id="TKA28173.1"/>
    </source>
</evidence>
<feature type="domain" description="Methyltransferase" evidence="3">
    <location>
        <begin position="789"/>
        <end position="889"/>
    </location>
</feature>
<keyword evidence="2" id="KW-0812">Transmembrane</keyword>
<gene>
    <name evidence="5" type="ORF">B0A50_04144</name>
</gene>
<dbReference type="Pfam" id="PF20163">
    <property type="entry name" value="DUF6536"/>
    <property type="match status" value="1"/>
</dbReference>
<protein>
    <submittedName>
        <fullName evidence="5">Uncharacterized protein</fullName>
    </submittedName>
</protein>
<evidence type="ECO:0000256" key="1">
    <source>
        <dbReference type="SAM" id="MobiDB-lite"/>
    </source>
</evidence>
<reference evidence="5 6" key="1">
    <citation type="submission" date="2017-03" db="EMBL/GenBank/DDBJ databases">
        <title>Genomes of endolithic fungi from Antarctica.</title>
        <authorList>
            <person name="Coleine C."/>
            <person name="Masonjones S."/>
            <person name="Stajich J.E."/>
        </authorList>
    </citation>
    <scope>NUCLEOTIDE SEQUENCE [LARGE SCALE GENOMIC DNA]</scope>
    <source>
        <strain evidence="5 6">CCFEE 6315</strain>
    </source>
</reference>
<organism evidence="5 6">
    <name type="scientific">Salinomyces thailandicus</name>
    <dbReference type="NCBI Taxonomy" id="706561"/>
    <lineage>
        <taxon>Eukaryota</taxon>
        <taxon>Fungi</taxon>
        <taxon>Dikarya</taxon>
        <taxon>Ascomycota</taxon>
        <taxon>Pezizomycotina</taxon>
        <taxon>Dothideomycetes</taxon>
        <taxon>Dothideomycetidae</taxon>
        <taxon>Mycosphaerellales</taxon>
        <taxon>Teratosphaeriaceae</taxon>
        <taxon>Salinomyces</taxon>
    </lineage>
</organism>
<feature type="transmembrane region" description="Helical" evidence="2">
    <location>
        <begin position="679"/>
        <end position="701"/>
    </location>
</feature>
<sequence>MAAKQRRESDGDGDDDGVELSSVPRSRAPSYVSTRSQRSFWDGHDDADEALLPSRSKWSPDVKGPRGVETTVRTVSQTSTFTSSREKRYRLQGWRFGVTVSAWTALVVFLFNLILTIWAAVRFPVVDGIGTALDGACGQVNTWTTWLHVLINGLSSLLLSASNYTMQCLCSPTRKEIDRAHARGDWLDVGVPSVRNISRVNWRRTVLWGLLAASTVPIHLLYNSAIFKTLEANDYYMIVANTDFLQGDAFAAWYNESSTNYQIQDMYDFSPDGPNGQWSTYQYVRDVQLQFANASAYANDSSVHNLTNSECMTVYGTSYVSNYRNVLAITSAKGNQTNNTLFYYEVNNVIGSGLAYGWICEDSWDRPYGVMTCDIGRAKRDSMNWSIHGRRIEYCLAQVAAPHCKLQFSTQILTTVIVMNACKAICMFLTLWRQKDATLVTVGDAMSSFLDCPDELTRGRCLMSKVDVGKGPLRWRLRGNEDKPNTEPLPITYHAPLRRRWFSAASANRWCVAVGLCIAALIAGGSLLGMGVANLRNYGSTSTAFTMGFGNIDSRTMISSTLPQDGSSGLVSAVLLANSPQSIVSFIYLTYNALFTCMLLSQEYSKHGLANQKKPLRVTTPHGQQRSTYYLQLPYWYSVPLLVASASLHYLISQSIFLARISVYTYQGKTSGAADISEVGYSCLPILLTLLLGSALLFFAIGSGFRRFASDIPVAGSCSVALAAAAHRPKDDYDAAYLSVQWGEVHSEGNEEVGHCCFTTDKYNSAASFVPRLTTKVLADLDVQPSDRILDIGCGDGQLTARIAQVATTGEVLGLDASQSFISTAKQKHASGNCTFKLQDCTSISESAEAINGSWDKVFSNAALHWILRKPETRLDVFRDAHKALKPGGKLVFEMGGKGNVAEIQVAFTSALLHSGLSIQESREASPWFFPSVEWMTRILTDVGFVVEKCEYEYRPTELTPESVEKTGGLEGWLRLMGAHFLDAVPEEKREAVLREVVDVLESVVTREEDGSKWIGYVRLRAVALKK</sequence>
<evidence type="ECO:0000256" key="2">
    <source>
        <dbReference type="SAM" id="Phobius"/>
    </source>
</evidence>
<feature type="compositionally biased region" description="Basic and acidic residues" evidence="1">
    <location>
        <begin position="1"/>
        <end position="10"/>
    </location>
</feature>
<feature type="transmembrane region" description="Helical" evidence="2">
    <location>
        <begin position="205"/>
        <end position="222"/>
    </location>
</feature>
<name>A0A4U0TZZ2_9PEZI</name>